<protein>
    <submittedName>
        <fullName evidence="4">CHAT domain-containing protein</fullName>
    </submittedName>
</protein>
<evidence type="ECO:0000313" key="5">
    <source>
        <dbReference type="Proteomes" id="UP000601055"/>
    </source>
</evidence>
<evidence type="ECO:0000259" key="3">
    <source>
        <dbReference type="Pfam" id="PF12770"/>
    </source>
</evidence>
<sequence length="897" mass="102258">MRSALLRYTLIFIFLCVNSYVFAQGDAVKRKLDSLQTKNNLNEWLYERLDYVSLNPQQRLLFLLETQKKLWRQPKTQDEYYAYLDLLNTQGYYQLLAGNILSAIDSYEAAFVYYKKNKVASYDIVEYTLKPLSNNYTRLGDYERALFLQQKAVNFLIQTKDKPENIAAVYSNMAISYRSMGNFSDAEKSIKAGLALVKPGTQVDIILNNILADIFFDQKEYIKAAKLIETNINKQKNIKSENAYWLMSTYTTAGNIYLALSKTQKADEYFNKALNVLNTYNANSRFREKANILTQLGRIKLLQNQPLVALQFFNKTLTTLKIVDKNNSLIISKIYGDNKLVEVFEQMANAYLLLKKPTEAFQHIKLGLLSADKIRSEFADDETKERLQADLKIIAERGIEISFNLYQQTKDKSLLTGILDLAEQNKARTLLDQINRNQLLNAANKKDSLFIKKQALERAVIYNEKQALEAKENENAKTIASLKYDLALINKQIKQKYKQFNFDNEVKVSSLLSALPNKKILEYFVGRNAIYLIDIKDRKIDDVIKIENASNIESLIKTYSNTYFQHGPNAMLNAPKEFFLASNKIYQSILKDIKLTKNEPVIIVPDEVLGYISFDGLITTNQYTPNISSWPFLIKNNTITYAFSLKTLTANKTEVNHKDFAGLFITHQKNSNKPLKAVQDEADGIKKLIRGKFLFNDEVNSKTFINAFEESKILHIGTHAYLSGKSQEPTLDFGKEKIFLFELAAKKSAPSLAVLSACRTADGLLANGEGIISLSRGFNAIGTPATIAGLWNVNDVTASVITGNFYKHLLAHKSNGEALHSAKLDWLNANQTTDALYLPYYWDSLIYMGTDQQIAMQPAISWRLWMGIGVGICLCLALVVFWRKKRFPRRYAPRNDD</sequence>
<comment type="caution">
    <text evidence="4">The sequence shown here is derived from an EMBL/GenBank/DDBJ whole genome shotgun (WGS) entry which is preliminary data.</text>
</comment>
<keyword evidence="2" id="KW-0812">Transmembrane</keyword>
<feature type="domain" description="CHAT" evidence="3">
    <location>
        <begin position="588"/>
        <end position="849"/>
    </location>
</feature>
<gene>
    <name evidence="4" type="ORF">GM921_01545</name>
</gene>
<dbReference type="InterPro" id="IPR019734">
    <property type="entry name" value="TPR_rpt"/>
</dbReference>
<name>A0A923DWW3_9SPHI</name>
<dbReference type="SMART" id="SM00028">
    <property type="entry name" value="TPR"/>
    <property type="match status" value="6"/>
</dbReference>
<dbReference type="PROSITE" id="PS50005">
    <property type="entry name" value="TPR"/>
    <property type="match status" value="1"/>
</dbReference>
<proteinExistence type="predicted"/>
<dbReference type="SUPFAM" id="SSF48452">
    <property type="entry name" value="TPR-like"/>
    <property type="match status" value="2"/>
</dbReference>
<evidence type="ECO:0000313" key="4">
    <source>
        <dbReference type="EMBL" id="MBB2144155.1"/>
    </source>
</evidence>
<dbReference type="InterPro" id="IPR024983">
    <property type="entry name" value="CHAT_dom"/>
</dbReference>
<evidence type="ECO:0000256" key="2">
    <source>
        <dbReference type="SAM" id="Phobius"/>
    </source>
</evidence>
<evidence type="ECO:0000256" key="1">
    <source>
        <dbReference type="PROSITE-ProRule" id="PRU00339"/>
    </source>
</evidence>
<dbReference type="Gene3D" id="1.25.40.10">
    <property type="entry name" value="Tetratricopeptide repeat domain"/>
    <property type="match status" value="2"/>
</dbReference>
<keyword evidence="1" id="KW-0802">TPR repeat</keyword>
<feature type="transmembrane region" description="Helical" evidence="2">
    <location>
        <begin position="862"/>
        <end position="882"/>
    </location>
</feature>
<dbReference type="EMBL" id="WNXD01000001">
    <property type="protein sequence ID" value="MBB2144155.1"/>
    <property type="molecule type" value="Genomic_DNA"/>
</dbReference>
<keyword evidence="2" id="KW-0472">Membrane</keyword>
<feature type="repeat" description="TPR" evidence="1">
    <location>
        <begin position="247"/>
        <end position="280"/>
    </location>
</feature>
<dbReference type="AlphaFoldDB" id="A0A923DWW3"/>
<accession>A0A923DWW3</accession>
<keyword evidence="5" id="KW-1185">Reference proteome</keyword>
<dbReference type="InterPro" id="IPR011990">
    <property type="entry name" value="TPR-like_helical_dom_sf"/>
</dbReference>
<dbReference type="Proteomes" id="UP000601055">
    <property type="component" value="Unassembled WGS sequence"/>
</dbReference>
<dbReference type="Pfam" id="PF13424">
    <property type="entry name" value="TPR_12"/>
    <property type="match status" value="1"/>
</dbReference>
<organism evidence="4 5">
    <name type="scientific">Pedobacter planticolens</name>
    <dbReference type="NCBI Taxonomy" id="2679964"/>
    <lineage>
        <taxon>Bacteria</taxon>
        <taxon>Pseudomonadati</taxon>
        <taxon>Bacteroidota</taxon>
        <taxon>Sphingobacteriia</taxon>
        <taxon>Sphingobacteriales</taxon>
        <taxon>Sphingobacteriaceae</taxon>
        <taxon>Pedobacter</taxon>
    </lineage>
</organism>
<keyword evidence="2" id="KW-1133">Transmembrane helix</keyword>
<dbReference type="Pfam" id="PF12770">
    <property type="entry name" value="CHAT"/>
    <property type="match status" value="1"/>
</dbReference>
<reference evidence="4" key="1">
    <citation type="submission" date="2019-11" db="EMBL/GenBank/DDBJ databases">
        <title>Description of Pedobacter sp. LMG 31464T.</title>
        <authorList>
            <person name="Carlier A."/>
            <person name="Qi S."/>
            <person name="Vandamme P."/>
        </authorList>
    </citation>
    <scope>NUCLEOTIDE SEQUENCE</scope>
    <source>
        <strain evidence="4">LMG 31464</strain>
    </source>
</reference>
<dbReference type="PANTHER" id="PTHR10098">
    <property type="entry name" value="RAPSYN-RELATED"/>
    <property type="match status" value="1"/>
</dbReference>
<dbReference type="RefSeq" id="WP_182920852.1">
    <property type="nucleotide sequence ID" value="NZ_WNXD01000001.1"/>
</dbReference>